<reference evidence="2 3" key="1">
    <citation type="submission" date="2017-01" db="EMBL/GenBank/DDBJ databases">
        <title>Whole-Genome Shotgun Sequencing of Two beta-Proteobacterial Species in Search of the Bulgecin Biosynthetic Cluster.</title>
        <authorList>
            <person name="Horsman M.E."/>
            <person name="Marous D.R."/>
            <person name="Li R."/>
            <person name="Oliver R.A."/>
            <person name="Byun B."/>
            <person name="Emrich S.J."/>
            <person name="Boggess B."/>
            <person name="Townsend C.A."/>
            <person name="Mobashery S."/>
        </authorList>
    </citation>
    <scope>NUCLEOTIDE SEQUENCE [LARGE SCALE GENOMIC DNA]</scope>
    <source>
        <strain evidence="2 3">ATCC 31363</strain>
    </source>
</reference>
<gene>
    <name evidence="2" type="ORF">BWP39_17920</name>
    <name evidence="1" type="ORF">N0A02_12155</name>
</gene>
<evidence type="ECO:0000313" key="4">
    <source>
        <dbReference type="Proteomes" id="UP001469089"/>
    </source>
</evidence>
<evidence type="ECO:0000313" key="1">
    <source>
        <dbReference type="EMBL" id="MEQ5840179.1"/>
    </source>
</evidence>
<comment type="caution">
    <text evidence="2">The sequence shown here is derived from an EMBL/GenBank/DDBJ whole genome shotgun (WGS) entry which is preliminary data.</text>
</comment>
<reference evidence="1 4" key="3">
    <citation type="journal article" date="2024" name="Chem. Sci.">
        <title>Discovery of a lagriamide polyketide by integrated genome mining, isotopic labeling, and untargeted metabolomics.</title>
        <authorList>
            <person name="Fergusson C.H."/>
            <person name="Saulog J."/>
            <person name="Paulo B.S."/>
            <person name="Wilson D.M."/>
            <person name="Liu D.Y."/>
            <person name="Morehouse N.J."/>
            <person name="Waterworth S."/>
            <person name="Barkei J."/>
            <person name="Gray C.A."/>
            <person name="Kwan J.C."/>
            <person name="Eustaquio A.S."/>
            <person name="Linington R.G."/>
        </authorList>
    </citation>
    <scope>NUCLEOTIDE SEQUENCE [LARGE SCALE GENOMIC DNA]</scope>
    <source>
        <strain evidence="1 4">RL17-338-BIF-B</strain>
    </source>
</reference>
<organism evidence="2 3">
    <name type="scientific">Paraburkholderia acidicola</name>
    <dbReference type="NCBI Taxonomy" id="1912599"/>
    <lineage>
        <taxon>Bacteria</taxon>
        <taxon>Pseudomonadati</taxon>
        <taxon>Pseudomonadota</taxon>
        <taxon>Betaproteobacteria</taxon>
        <taxon>Burkholderiales</taxon>
        <taxon>Burkholderiaceae</taxon>
        <taxon>Paraburkholderia</taxon>
    </lineage>
</organism>
<dbReference type="AlphaFoldDB" id="A0A2A4F222"/>
<protein>
    <submittedName>
        <fullName evidence="2">Uncharacterized protein</fullName>
    </submittedName>
</protein>
<dbReference type="EMBL" id="JAOALG010000001">
    <property type="protein sequence ID" value="MEQ5840179.1"/>
    <property type="molecule type" value="Genomic_DNA"/>
</dbReference>
<accession>A0A2A4F222</accession>
<evidence type="ECO:0000313" key="2">
    <source>
        <dbReference type="EMBL" id="PCE26399.1"/>
    </source>
</evidence>
<reference evidence="1" key="2">
    <citation type="submission" date="2022-09" db="EMBL/GenBank/DDBJ databases">
        <authorList>
            <person name="Fergusson C."/>
            <person name="Paulo B.S."/>
            <person name="Eustaquio A.S."/>
            <person name="Linington R."/>
        </authorList>
    </citation>
    <scope>NUCLEOTIDE SEQUENCE</scope>
    <source>
        <strain evidence="1">RL17-338-BIF-B</strain>
    </source>
</reference>
<dbReference type="Proteomes" id="UP000218022">
    <property type="component" value="Unassembled WGS sequence"/>
</dbReference>
<evidence type="ECO:0000313" key="3">
    <source>
        <dbReference type="Proteomes" id="UP000218022"/>
    </source>
</evidence>
<dbReference type="Proteomes" id="UP001469089">
    <property type="component" value="Unassembled WGS sequence"/>
</dbReference>
<name>A0A2A4F222_9BURK</name>
<keyword evidence="4" id="KW-1185">Reference proteome</keyword>
<proteinExistence type="predicted"/>
<dbReference type="RefSeq" id="WP_096722313.1">
    <property type="nucleotide sequence ID" value="NZ_JAOALG010000001.1"/>
</dbReference>
<sequence>MKTSSEHSLRFLVEKWLSPGPSAPIHVIEFSRTRWDHRRYVCVEAGHASGSRALFFFRHDDGCWCVFPPTPDKLRHAEEMLALDDV</sequence>
<dbReference type="EMBL" id="MTZV01000004">
    <property type="protein sequence ID" value="PCE26399.1"/>
    <property type="molecule type" value="Genomic_DNA"/>
</dbReference>